<reference evidence="2 3" key="1">
    <citation type="submission" date="2019-04" db="EMBL/GenBank/DDBJ databases">
        <authorList>
            <consortium name="DOE Joint Genome Institute"/>
            <person name="Mondo S."/>
            <person name="Kjaerbolling I."/>
            <person name="Vesth T."/>
            <person name="Frisvad J.C."/>
            <person name="Nybo J.L."/>
            <person name="Theobald S."/>
            <person name="Kildgaard S."/>
            <person name="Isbrandt T."/>
            <person name="Kuo A."/>
            <person name="Sato A."/>
            <person name="Lyhne E.K."/>
            <person name="Kogle M.E."/>
            <person name="Wiebenga A."/>
            <person name="Kun R.S."/>
            <person name="Lubbers R.J."/>
            <person name="Makela M.R."/>
            <person name="Barry K."/>
            <person name="Chovatia M."/>
            <person name="Clum A."/>
            <person name="Daum C."/>
            <person name="Haridas S."/>
            <person name="He G."/>
            <person name="LaButti K."/>
            <person name="Lipzen A."/>
            <person name="Riley R."/>
            <person name="Salamov A."/>
            <person name="Simmons B.A."/>
            <person name="Magnuson J.K."/>
            <person name="Henrissat B."/>
            <person name="Mortensen U.H."/>
            <person name="Larsen T.O."/>
            <person name="Devries R.P."/>
            <person name="Grigoriev I.V."/>
            <person name="Machida M."/>
            <person name="Baker S.E."/>
            <person name="Andersen M.R."/>
            <person name="Cantor M.N."/>
            <person name="Hua S.X."/>
        </authorList>
    </citation>
    <scope>NUCLEOTIDE SEQUENCE [LARGE SCALE GENOMIC DNA]</scope>
    <source>
        <strain evidence="2 3">CBS 119388</strain>
    </source>
</reference>
<dbReference type="EMBL" id="ML736847">
    <property type="protein sequence ID" value="KAE8398859.1"/>
    <property type="molecule type" value="Genomic_DNA"/>
</dbReference>
<dbReference type="AlphaFoldDB" id="A0A5N7CY29"/>
<name>A0A5N7CY29_9EURO</name>
<dbReference type="RefSeq" id="XP_031936178.1">
    <property type="nucleotide sequence ID" value="XM_032083408.1"/>
</dbReference>
<keyword evidence="1" id="KW-0812">Transmembrane</keyword>
<feature type="transmembrane region" description="Helical" evidence="1">
    <location>
        <begin position="7"/>
        <end position="26"/>
    </location>
</feature>
<dbReference type="OrthoDB" id="10567333at2759"/>
<accession>A0A5N7CY29</accession>
<protein>
    <submittedName>
        <fullName evidence="2">Uncharacterized protein</fullName>
    </submittedName>
</protein>
<evidence type="ECO:0000313" key="3">
    <source>
        <dbReference type="Proteomes" id="UP000325579"/>
    </source>
</evidence>
<gene>
    <name evidence="2" type="ORF">BDV37DRAFT_262327</name>
</gene>
<dbReference type="Proteomes" id="UP000325579">
    <property type="component" value="Unassembled WGS sequence"/>
</dbReference>
<organism evidence="2 3">
    <name type="scientific">Aspergillus pseudonomiae</name>
    <dbReference type="NCBI Taxonomy" id="1506151"/>
    <lineage>
        <taxon>Eukaryota</taxon>
        <taxon>Fungi</taxon>
        <taxon>Dikarya</taxon>
        <taxon>Ascomycota</taxon>
        <taxon>Pezizomycotina</taxon>
        <taxon>Eurotiomycetes</taxon>
        <taxon>Eurotiomycetidae</taxon>
        <taxon>Eurotiales</taxon>
        <taxon>Aspergillaceae</taxon>
        <taxon>Aspergillus</taxon>
        <taxon>Aspergillus subgen. Circumdati</taxon>
    </lineage>
</organism>
<evidence type="ECO:0000256" key="1">
    <source>
        <dbReference type="SAM" id="Phobius"/>
    </source>
</evidence>
<keyword evidence="1" id="KW-0472">Membrane</keyword>
<evidence type="ECO:0000313" key="2">
    <source>
        <dbReference type="EMBL" id="KAE8398859.1"/>
    </source>
</evidence>
<feature type="transmembrane region" description="Helical" evidence="1">
    <location>
        <begin position="32"/>
        <end position="56"/>
    </location>
</feature>
<dbReference type="GeneID" id="43668099"/>
<keyword evidence="1" id="KW-1133">Transmembrane helix</keyword>
<proteinExistence type="predicted"/>
<sequence length="69" mass="8079">MVCNFHIHEWILIYGTLLIICISRFWEILQFSITTLIIPTLTTLKVLINGVLRTLLRRRLGIRIKESGN</sequence>
<keyword evidence="3" id="KW-1185">Reference proteome</keyword>